<evidence type="ECO:0000313" key="17">
    <source>
        <dbReference type="Proteomes" id="UP000499080"/>
    </source>
</evidence>
<dbReference type="GO" id="GO:0005737">
    <property type="term" value="C:cytoplasm"/>
    <property type="evidence" value="ECO:0007669"/>
    <property type="project" value="UniProtKB-SubCell"/>
</dbReference>
<reference evidence="16 17" key="1">
    <citation type="journal article" date="2019" name="Sci. Rep.">
        <title>Orb-weaving spider Araneus ventricosus genome elucidates the spidroin gene catalogue.</title>
        <authorList>
            <person name="Kono N."/>
            <person name="Nakamura H."/>
            <person name="Ohtoshi R."/>
            <person name="Moran D.A.P."/>
            <person name="Shinohara A."/>
            <person name="Yoshida Y."/>
            <person name="Fujiwara M."/>
            <person name="Mori M."/>
            <person name="Tomita M."/>
            <person name="Arakawa K."/>
        </authorList>
    </citation>
    <scope>NUCLEOTIDE SEQUENCE [LARGE SCALE GENOMIC DNA]</scope>
</reference>
<dbReference type="InterPro" id="IPR003599">
    <property type="entry name" value="Ig_sub"/>
</dbReference>
<dbReference type="PANTHER" id="PTHR13817:SF164">
    <property type="entry name" value="ZORMIN, ISOFORM J"/>
    <property type="match status" value="1"/>
</dbReference>
<dbReference type="Proteomes" id="UP000499080">
    <property type="component" value="Unassembled WGS sequence"/>
</dbReference>
<dbReference type="OrthoDB" id="6426872at2759"/>
<keyword evidence="17" id="KW-1185">Reference proteome</keyword>
<dbReference type="PROSITE" id="PS50835">
    <property type="entry name" value="IG_LIKE"/>
    <property type="match status" value="4"/>
</dbReference>
<keyword evidence="11" id="KW-0393">Immunoglobulin domain</keyword>
<evidence type="ECO:0000256" key="3">
    <source>
        <dbReference type="ARBA" id="ARBA00022490"/>
    </source>
</evidence>
<keyword evidence="10" id="KW-1015">Disulfide bond</keyword>
<feature type="domain" description="Ig-like" evidence="14">
    <location>
        <begin position="1112"/>
        <end position="1201"/>
    </location>
</feature>
<dbReference type="SUPFAM" id="SSF49265">
    <property type="entry name" value="Fibronectin type III"/>
    <property type="match status" value="3"/>
</dbReference>
<dbReference type="PRINTS" id="PR00014">
    <property type="entry name" value="FNTYPEIII"/>
</dbReference>
<feature type="domain" description="Ig-like" evidence="14">
    <location>
        <begin position="302"/>
        <end position="395"/>
    </location>
</feature>
<dbReference type="CDD" id="cd00063">
    <property type="entry name" value="FN3"/>
    <property type="match status" value="4"/>
</dbReference>
<feature type="region of interest" description="Disordered" evidence="13">
    <location>
        <begin position="501"/>
        <end position="524"/>
    </location>
</feature>
<evidence type="ECO:0000256" key="10">
    <source>
        <dbReference type="ARBA" id="ARBA00023157"/>
    </source>
</evidence>
<dbReference type="InterPro" id="IPR036179">
    <property type="entry name" value="Ig-like_dom_sf"/>
</dbReference>
<dbReference type="InterPro" id="IPR050964">
    <property type="entry name" value="Striated_Muscle_Regulatory"/>
</dbReference>
<keyword evidence="4" id="KW-0812">Transmembrane</keyword>
<evidence type="ECO:0000313" key="16">
    <source>
        <dbReference type="EMBL" id="GBM43953.1"/>
    </source>
</evidence>
<dbReference type="InterPro" id="IPR003598">
    <property type="entry name" value="Ig_sub2"/>
</dbReference>
<dbReference type="EMBL" id="BGPR01001050">
    <property type="protein sequence ID" value="GBM43953.1"/>
    <property type="molecule type" value="Genomic_DNA"/>
</dbReference>
<name>A0A4Y2FRV7_ARAVE</name>
<proteinExistence type="predicted"/>
<dbReference type="Pfam" id="PF00041">
    <property type="entry name" value="fn3"/>
    <property type="match status" value="4"/>
</dbReference>
<comment type="caution">
    <text evidence="16">The sequence shown here is derived from an EMBL/GenBank/DDBJ whole genome shotgun (WGS) entry which is preliminary data.</text>
</comment>
<dbReference type="InterPro" id="IPR036116">
    <property type="entry name" value="FN3_sf"/>
</dbReference>
<evidence type="ECO:0000256" key="8">
    <source>
        <dbReference type="ARBA" id="ARBA00022989"/>
    </source>
</evidence>
<evidence type="ECO:0000259" key="14">
    <source>
        <dbReference type="PROSITE" id="PS50835"/>
    </source>
</evidence>
<protein>
    <submittedName>
        <fullName evidence="16">Twitchin</fullName>
    </submittedName>
</protein>
<evidence type="ECO:0000256" key="11">
    <source>
        <dbReference type="ARBA" id="ARBA00023319"/>
    </source>
</evidence>
<dbReference type="SMART" id="SM00408">
    <property type="entry name" value="IGc2"/>
    <property type="match status" value="4"/>
</dbReference>
<evidence type="ECO:0000256" key="5">
    <source>
        <dbReference type="ARBA" id="ARBA00022729"/>
    </source>
</evidence>
<dbReference type="FunFam" id="2.60.40.10:FF:000425">
    <property type="entry name" value="Myosin light chain kinase"/>
    <property type="match status" value="1"/>
</dbReference>
<dbReference type="SMART" id="SM00060">
    <property type="entry name" value="FN3"/>
    <property type="match status" value="4"/>
</dbReference>
<evidence type="ECO:0000259" key="15">
    <source>
        <dbReference type="PROSITE" id="PS50853"/>
    </source>
</evidence>
<feature type="domain" description="Ig-like" evidence="14">
    <location>
        <begin position="207"/>
        <end position="297"/>
    </location>
</feature>
<sequence>MISEPSRPEGPLVISNIEANSVHLSWKPPLEDNGGPILGYVIEAKDVLHMDVRKTYAWSEGTKTECLVQDLETGHIYQFRVYAQNEAGRSEGLLNKSLVRIKAKSKKPPKPSKPSAEILGEDSVLLQWTVPEDGGNLNFLVERYEPKSDLWFQCNREMVIATSYLVTGLSLDREYLFRLSSENVHGFSLPSEASDPIKWRRDEGEAPFVILPLKDCFVRANEPAFFKCEYTGTRPIQVNWTKDDIRIREGLGSVITSDDSGKSEMTLNEVDSDDDDCSVQCSLHNAFGRTTSEAAIRILSMPQLGYPSSYKEDLTFDCGDALRLRVTFSGKPPPITKWFFNGKDPSLNDRISVTQLSDSMEIRIQNLTAEDSGVYRFVASNVMGEDSIDVRVIITGPPDPPKGNLKFKIVEDDEIFLEWNPPLYDGGSEIFNYIVEKKMPGEEIWSRCGTTHKASLNLCDPEEVEGYVFRVRATNIYGTSEPSQESQFQKSCLDESIDKASSEFPSNQHQEDLNLIQLSDGEPPKMKFESRKQEEFASETESESLRDSENDILEYEKDDLIDISPDARIIDVNNICSPLLSCFCSTCTELFCEAPNFASEKSLAVHCPAFELHCDIFYQICFSNVVFETVNNLLENEFFVTSCFYSWIFHENFLEVSKPLCFVAISRQTQPVDLFDCFLQNKCHSETGARDTFWYFAVQNEEKHSTPFQEFSIPCELQQSSSSITIFCPPLVFEDLSVFEVQQQIKYQCNTSFNCHKSIQIVVNKSLETFQNSESSNLEDFTKKATISYQSFEDFGDIISLSSTPIRTWKPAMSVLPIKRKTATENLLKKSFSKTTDFKPSGDNQKMLLEGFSEDRKTEIEAYSAREKYLPTKATEQLFSFNFLNANKTETDESNKTDIELWDYANSILKNEQEIQPPVKLSDDLISLKTVSKGVKDSKMSETSTTDYHESPPTSKCAIPYWLMNVSPYTSPNIGTNLLEMRVESEDEIRSSEVKSTAGDSFKLNLKEKSVEELLQLAEEVERSFSQKAEQFESLESILQNELSSLEKDLEAVNDIHKTLDDPLGFLDSYTCDEVTEHLVGEDPKAVEENLIEFTDVPCKSQGELQISGYPPEVVVHLQNRVIQSGCRTRLYCSIMGDPDPEIVWMKNRRPVPESSRYMLGNLVEFGVYMDIFNAKSSDSGEYTCIATNCYGSAQTQSYLQVIGNREVSPEEPKFLKSPEDISCRTGESIVMEWKITGTPMPHVIWFKNAERIETSLRIDIFSNHRGCCRLVIHNVNTTDNAIYTCYLENEAGSAISTVQLSVEDLENTLNFQEGWENQSLVGEETVISEALPPSLPVEERDYGATTVWRKTYSHEKHYRRNEREDPVGPVVAPHVLSSGQTWTILTWSSPLEGRCRYEYLIERRLLNSDHWTEVGRTYNTLFTVHGLKRGRSYVFRVSAGNNKGWSFPTTVSQPVHALPR</sequence>
<dbReference type="GO" id="GO:0030154">
    <property type="term" value="P:cell differentiation"/>
    <property type="evidence" value="ECO:0007669"/>
    <property type="project" value="UniProtKB-ARBA"/>
</dbReference>
<feature type="domain" description="Ig-like" evidence="14">
    <location>
        <begin position="1213"/>
        <end position="1302"/>
    </location>
</feature>
<comment type="subcellular location">
    <subcellularLocation>
        <location evidence="2">Cytoplasm</location>
    </subcellularLocation>
    <subcellularLocation>
        <location evidence="1">Membrane</location>
        <topology evidence="1">Single-pass membrane protein</topology>
    </subcellularLocation>
</comment>
<evidence type="ECO:0000256" key="1">
    <source>
        <dbReference type="ARBA" id="ARBA00004167"/>
    </source>
</evidence>
<feature type="domain" description="Fibronectin type-III" evidence="15">
    <location>
        <begin position="1370"/>
        <end position="1461"/>
    </location>
</feature>
<dbReference type="PANTHER" id="PTHR13817">
    <property type="entry name" value="TITIN"/>
    <property type="match status" value="1"/>
</dbReference>
<dbReference type="InterPro" id="IPR003961">
    <property type="entry name" value="FN3_dom"/>
</dbReference>
<keyword evidence="12" id="KW-0175">Coiled coil</keyword>
<keyword evidence="9" id="KW-0472">Membrane</keyword>
<dbReference type="PROSITE" id="PS50853">
    <property type="entry name" value="FN3"/>
    <property type="match status" value="4"/>
</dbReference>
<keyword evidence="6" id="KW-0677">Repeat</keyword>
<evidence type="ECO:0000256" key="4">
    <source>
        <dbReference type="ARBA" id="ARBA00022692"/>
    </source>
</evidence>
<dbReference type="InterPro" id="IPR007110">
    <property type="entry name" value="Ig-like_dom"/>
</dbReference>
<feature type="domain" description="Fibronectin type-III" evidence="15">
    <location>
        <begin position="401"/>
        <end position="494"/>
    </location>
</feature>
<keyword evidence="7" id="KW-0130">Cell adhesion</keyword>
<dbReference type="Pfam" id="PF07679">
    <property type="entry name" value="I-set"/>
    <property type="match status" value="4"/>
</dbReference>
<keyword evidence="3" id="KW-0963">Cytoplasm</keyword>
<dbReference type="GO" id="GO:0009653">
    <property type="term" value="P:anatomical structure morphogenesis"/>
    <property type="evidence" value="ECO:0007669"/>
    <property type="project" value="UniProtKB-ARBA"/>
</dbReference>
<feature type="domain" description="Fibronectin type-III" evidence="15">
    <location>
        <begin position="110"/>
        <end position="202"/>
    </location>
</feature>
<evidence type="ECO:0000256" key="9">
    <source>
        <dbReference type="ARBA" id="ARBA00023136"/>
    </source>
</evidence>
<keyword evidence="8" id="KW-1133">Transmembrane helix</keyword>
<organism evidence="16 17">
    <name type="scientific">Araneus ventricosus</name>
    <name type="common">Orbweaver spider</name>
    <name type="synonym">Epeira ventricosa</name>
    <dbReference type="NCBI Taxonomy" id="182803"/>
    <lineage>
        <taxon>Eukaryota</taxon>
        <taxon>Metazoa</taxon>
        <taxon>Ecdysozoa</taxon>
        <taxon>Arthropoda</taxon>
        <taxon>Chelicerata</taxon>
        <taxon>Arachnida</taxon>
        <taxon>Araneae</taxon>
        <taxon>Araneomorphae</taxon>
        <taxon>Entelegynae</taxon>
        <taxon>Araneoidea</taxon>
        <taxon>Araneidae</taxon>
        <taxon>Araneus</taxon>
    </lineage>
</organism>
<dbReference type="FunFam" id="2.60.40.10:FF:000017">
    <property type="entry name" value="Down syndrome cell adhesion molecule b"/>
    <property type="match status" value="1"/>
</dbReference>
<evidence type="ECO:0000256" key="2">
    <source>
        <dbReference type="ARBA" id="ARBA00004496"/>
    </source>
</evidence>
<feature type="domain" description="Fibronectin type-III" evidence="15">
    <location>
        <begin position="8"/>
        <end position="104"/>
    </location>
</feature>
<dbReference type="InterPro" id="IPR013783">
    <property type="entry name" value="Ig-like_fold"/>
</dbReference>
<dbReference type="GO" id="GO:0016020">
    <property type="term" value="C:membrane"/>
    <property type="evidence" value="ECO:0007669"/>
    <property type="project" value="UniProtKB-SubCell"/>
</dbReference>
<dbReference type="GO" id="GO:0007155">
    <property type="term" value="P:cell adhesion"/>
    <property type="evidence" value="ECO:0007669"/>
    <property type="project" value="UniProtKB-KW"/>
</dbReference>
<dbReference type="Gene3D" id="2.60.40.10">
    <property type="entry name" value="Immunoglobulins"/>
    <property type="match status" value="8"/>
</dbReference>
<evidence type="ECO:0000256" key="13">
    <source>
        <dbReference type="SAM" id="MobiDB-lite"/>
    </source>
</evidence>
<dbReference type="SUPFAM" id="SSF48726">
    <property type="entry name" value="Immunoglobulin"/>
    <property type="match status" value="4"/>
</dbReference>
<evidence type="ECO:0000256" key="7">
    <source>
        <dbReference type="ARBA" id="ARBA00022889"/>
    </source>
</evidence>
<dbReference type="InterPro" id="IPR013098">
    <property type="entry name" value="Ig_I-set"/>
</dbReference>
<feature type="coiled-coil region" evidence="12">
    <location>
        <begin position="1004"/>
        <end position="1056"/>
    </location>
</feature>
<keyword evidence="5" id="KW-0732">Signal</keyword>
<accession>A0A4Y2FRV7</accession>
<evidence type="ECO:0000256" key="12">
    <source>
        <dbReference type="SAM" id="Coils"/>
    </source>
</evidence>
<evidence type="ECO:0000256" key="6">
    <source>
        <dbReference type="ARBA" id="ARBA00022737"/>
    </source>
</evidence>
<dbReference type="SMART" id="SM00409">
    <property type="entry name" value="IG"/>
    <property type="match status" value="4"/>
</dbReference>
<gene>
    <name evidence="16" type="primary">unc-22_5</name>
    <name evidence="16" type="ORF">AVEN_111758_1</name>
</gene>